<name>A0A1M6NA68_MALRU</name>
<gene>
    <name evidence="1" type="ORF">SAMN02745165_03548</name>
</gene>
<sequence length="170" mass="20298">MGHFRGYCEFHNESPWKIQGHFHFQILEKMQIVGRFLSRKFEFKGLRSIEDVASCLYAYDESACYPENSEWTYTRYFAVDAFDNGWRLYKQAPTIWKSFSYLRSLEQLPTKNEIPMEYFARTVDFLLTEKLQTINDFEGFSLKDINEAIIESGYIEGSRYLDRPNEEKNK</sequence>
<dbReference type="OrthoDB" id="8903747at2"/>
<proteinExistence type="predicted"/>
<dbReference type="RefSeq" id="WP_072910063.1">
    <property type="nucleotide sequence ID" value="NZ_FQZT01000026.1"/>
</dbReference>
<evidence type="ECO:0000313" key="1">
    <source>
        <dbReference type="EMBL" id="SHJ92544.1"/>
    </source>
</evidence>
<dbReference type="STRING" id="1122189.SAMN02745165_03548"/>
<reference evidence="1 2" key="1">
    <citation type="submission" date="2016-11" db="EMBL/GenBank/DDBJ databases">
        <authorList>
            <person name="Jaros S."/>
            <person name="Januszkiewicz K."/>
            <person name="Wedrychowicz H."/>
        </authorList>
    </citation>
    <scope>NUCLEOTIDE SEQUENCE [LARGE SCALE GENOMIC DNA]</scope>
    <source>
        <strain evidence="1 2">DSM 5091</strain>
    </source>
</reference>
<dbReference type="AlphaFoldDB" id="A0A1M6NA68"/>
<accession>A0A1M6NA68</accession>
<protein>
    <submittedName>
        <fullName evidence="1">Uncharacterized protein</fullName>
    </submittedName>
</protein>
<evidence type="ECO:0000313" key="2">
    <source>
        <dbReference type="Proteomes" id="UP000184171"/>
    </source>
</evidence>
<organism evidence="1 2">
    <name type="scientific">Malonomonas rubra DSM 5091</name>
    <dbReference type="NCBI Taxonomy" id="1122189"/>
    <lineage>
        <taxon>Bacteria</taxon>
        <taxon>Pseudomonadati</taxon>
        <taxon>Thermodesulfobacteriota</taxon>
        <taxon>Desulfuromonadia</taxon>
        <taxon>Desulfuromonadales</taxon>
        <taxon>Geopsychrobacteraceae</taxon>
        <taxon>Malonomonas</taxon>
    </lineage>
</organism>
<keyword evidence="2" id="KW-1185">Reference proteome</keyword>
<dbReference type="Proteomes" id="UP000184171">
    <property type="component" value="Unassembled WGS sequence"/>
</dbReference>
<dbReference type="EMBL" id="FQZT01000026">
    <property type="protein sequence ID" value="SHJ92544.1"/>
    <property type="molecule type" value="Genomic_DNA"/>
</dbReference>